<evidence type="ECO:0000313" key="2">
    <source>
        <dbReference type="EMBL" id="PSU89359.1"/>
    </source>
</evidence>
<dbReference type="Proteomes" id="UP000241426">
    <property type="component" value="Unassembled WGS sequence"/>
</dbReference>
<protein>
    <submittedName>
        <fullName evidence="2">Uncharacterized protein</fullName>
    </submittedName>
</protein>
<dbReference type="RefSeq" id="WP_036791995.1">
    <property type="nucleotide sequence ID" value="NZ_JAUZMX010000002.1"/>
</dbReference>
<dbReference type="Gene3D" id="2.40.160.40">
    <property type="entry name" value="monomeric porin ompg"/>
    <property type="match status" value="1"/>
</dbReference>
<dbReference type="Pfam" id="PF06178">
    <property type="entry name" value="KdgM"/>
    <property type="match status" value="1"/>
</dbReference>
<dbReference type="eggNOG" id="COG1452">
    <property type="taxonomic scope" value="Bacteria"/>
</dbReference>
<gene>
    <name evidence="2" type="ORF">C9J27_24570</name>
</gene>
<dbReference type="InterPro" id="IPR053713">
    <property type="entry name" value="Bact_OM_Channel_sf"/>
</dbReference>
<dbReference type="GO" id="GO:0015288">
    <property type="term" value="F:porin activity"/>
    <property type="evidence" value="ECO:0007669"/>
    <property type="project" value="TreeGrafter"/>
</dbReference>
<dbReference type="AlphaFoldDB" id="A0A0B7JEM8"/>
<dbReference type="GO" id="GO:0015772">
    <property type="term" value="P:oligosaccharide transport"/>
    <property type="evidence" value="ECO:0007669"/>
    <property type="project" value="TreeGrafter"/>
</dbReference>
<dbReference type="EMBL" id="PYNF01000046">
    <property type="protein sequence ID" value="PSU89359.1"/>
    <property type="molecule type" value="Genomic_DNA"/>
</dbReference>
<dbReference type="InterPro" id="IPR009331">
    <property type="entry name" value="Oligogalacturonate-sp_porin"/>
</dbReference>
<comment type="caution">
    <text evidence="2">The sequence shown here is derived from an EMBL/GenBank/DDBJ whole genome shotgun (WGS) entry which is preliminary data.</text>
</comment>
<accession>A0A2T3KAV7</accession>
<organism evidence="2 3">
    <name type="scientific">Photobacterium kishitanii</name>
    <dbReference type="NCBI Taxonomy" id="318456"/>
    <lineage>
        <taxon>Bacteria</taxon>
        <taxon>Pseudomonadati</taxon>
        <taxon>Pseudomonadota</taxon>
        <taxon>Gammaproteobacteria</taxon>
        <taxon>Vibrionales</taxon>
        <taxon>Vibrionaceae</taxon>
        <taxon>Photobacterium</taxon>
    </lineage>
</organism>
<dbReference type="PANTHER" id="PTHR38105">
    <property type="entry name" value="OUTER MEMBRANE PROTEIN-RELATED-RELATED"/>
    <property type="match status" value="1"/>
</dbReference>
<sequence length="242" mass="28897">MNTVTKVILATTLLSATSFSYANDYKTTIEYRHEYRDGTQRHGDRIKAFLDTGKNIGFELDARYNNDQLNTMFDGMTMNGSEFSAYYYKKLTDNIMGIGGLSLDFTSQGLVYVPYARLNYRFDNGIRVQGRYKWKFWDYNQTNLNNVNYISKIQEVDFWLGYNTNNWDFQYEFQIWQEMEGDALPQFDNKDTNYLHNFRLMYTYKTAEGTMWRPFVEVGNVSQSRYTDNRQTRYRMGIKYTW</sequence>
<accession>A0A0B7JEM8</accession>
<dbReference type="PANTHER" id="PTHR38105:SF5">
    <property type="entry name" value="OUTER MEMBRANE PROTEIN"/>
    <property type="match status" value="1"/>
</dbReference>
<proteinExistence type="predicted"/>
<evidence type="ECO:0000313" key="3">
    <source>
        <dbReference type="Proteomes" id="UP000241426"/>
    </source>
</evidence>
<reference evidence="2 3" key="1">
    <citation type="submission" date="2018-01" db="EMBL/GenBank/DDBJ databases">
        <title>Whole genome sequencing of Histamine producing bacteria.</title>
        <authorList>
            <person name="Butler K."/>
        </authorList>
    </citation>
    <scope>NUCLEOTIDE SEQUENCE [LARGE SCALE GENOMIC DNA]</scope>
    <source>
        <strain evidence="2 3">FS-7.2</strain>
    </source>
</reference>
<name>A0A0B7JEM8_9GAMM</name>
<keyword evidence="1" id="KW-0732">Signal</keyword>
<evidence type="ECO:0000256" key="1">
    <source>
        <dbReference type="ARBA" id="ARBA00022729"/>
    </source>
</evidence>
<dbReference type="GO" id="GO:0009279">
    <property type="term" value="C:cell outer membrane"/>
    <property type="evidence" value="ECO:0007669"/>
    <property type="project" value="TreeGrafter"/>
</dbReference>
<dbReference type="GeneID" id="29946306"/>